<sequence length="52" mass="5281">MSGFAPAVPVTTPAEERNCTVNPPSRPGPGPRFSVERRVASASAGDEVVAAS</sequence>
<name>A0ABY8XUU1_9PSEU</name>
<evidence type="ECO:0000256" key="1">
    <source>
        <dbReference type="SAM" id="MobiDB-lite"/>
    </source>
</evidence>
<organism evidence="2 3">
    <name type="scientific">Amycolatopsis nalaikhensis</name>
    <dbReference type="NCBI Taxonomy" id="715472"/>
    <lineage>
        <taxon>Bacteria</taxon>
        <taxon>Bacillati</taxon>
        <taxon>Actinomycetota</taxon>
        <taxon>Actinomycetes</taxon>
        <taxon>Pseudonocardiales</taxon>
        <taxon>Pseudonocardiaceae</taxon>
        <taxon>Amycolatopsis</taxon>
    </lineage>
</organism>
<evidence type="ECO:0000313" key="3">
    <source>
        <dbReference type="Proteomes" id="UP001227101"/>
    </source>
</evidence>
<evidence type="ECO:0000313" key="2">
    <source>
        <dbReference type="EMBL" id="WIV59200.1"/>
    </source>
</evidence>
<reference evidence="2 3" key="1">
    <citation type="submission" date="2023-06" db="EMBL/GenBank/DDBJ databases">
        <authorList>
            <person name="Oyuntsetseg B."/>
            <person name="Kim S.B."/>
        </authorList>
    </citation>
    <scope>NUCLEOTIDE SEQUENCE [LARGE SCALE GENOMIC DNA]</scope>
    <source>
        <strain evidence="2 3">2-2</strain>
    </source>
</reference>
<gene>
    <name evidence="2" type="ORF">QP939_11495</name>
</gene>
<proteinExistence type="predicted"/>
<feature type="region of interest" description="Disordered" evidence="1">
    <location>
        <begin position="1"/>
        <end position="52"/>
    </location>
</feature>
<protein>
    <submittedName>
        <fullName evidence="2">Uncharacterized protein</fullName>
    </submittedName>
</protein>
<dbReference type="EMBL" id="CP127173">
    <property type="protein sequence ID" value="WIV59200.1"/>
    <property type="molecule type" value="Genomic_DNA"/>
</dbReference>
<accession>A0ABY8XUU1</accession>
<dbReference type="RefSeq" id="WP_285456692.1">
    <property type="nucleotide sequence ID" value="NZ_CP127173.1"/>
</dbReference>
<dbReference type="Proteomes" id="UP001227101">
    <property type="component" value="Chromosome"/>
</dbReference>
<keyword evidence="3" id="KW-1185">Reference proteome</keyword>